<feature type="compositionally biased region" description="Basic residues" evidence="1">
    <location>
        <begin position="600"/>
        <end position="612"/>
    </location>
</feature>
<evidence type="ECO:0000313" key="2">
    <source>
        <dbReference type="EMBL" id="PSC74803.1"/>
    </source>
</evidence>
<keyword evidence="3" id="KW-1185">Reference proteome</keyword>
<dbReference type="EMBL" id="LHPF02000004">
    <property type="protein sequence ID" value="PSC74803.1"/>
    <property type="molecule type" value="Genomic_DNA"/>
</dbReference>
<evidence type="ECO:0000313" key="3">
    <source>
        <dbReference type="Proteomes" id="UP000239649"/>
    </source>
</evidence>
<dbReference type="OrthoDB" id="549336at2759"/>
<protein>
    <submittedName>
        <fullName evidence="2">Uncharacterized protein</fullName>
    </submittedName>
</protein>
<evidence type="ECO:0000256" key="1">
    <source>
        <dbReference type="SAM" id="MobiDB-lite"/>
    </source>
</evidence>
<reference evidence="2 3" key="1">
    <citation type="journal article" date="2018" name="Plant J.">
        <title>Genome sequences of Chlorella sorokiniana UTEX 1602 and Micractinium conductrix SAG 241.80: implications to maltose excretion by a green alga.</title>
        <authorList>
            <person name="Arriola M.B."/>
            <person name="Velmurugan N."/>
            <person name="Zhang Y."/>
            <person name="Plunkett M.H."/>
            <person name="Hondzo H."/>
            <person name="Barney B.M."/>
        </authorList>
    </citation>
    <scope>NUCLEOTIDE SEQUENCE [LARGE SCALE GENOMIC DNA]</scope>
    <source>
        <strain evidence="2 3">SAG 241.80</strain>
    </source>
</reference>
<gene>
    <name evidence="2" type="ORF">C2E20_2103</name>
</gene>
<proteinExistence type="predicted"/>
<comment type="caution">
    <text evidence="2">The sequence shown here is derived from an EMBL/GenBank/DDBJ whole genome shotgun (WGS) entry which is preliminary data.</text>
</comment>
<name>A0A2P6VL37_9CHLO</name>
<dbReference type="AlphaFoldDB" id="A0A2P6VL37"/>
<feature type="region of interest" description="Disordered" evidence="1">
    <location>
        <begin position="476"/>
        <end position="513"/>
    </location>
</feature>
<feature type="region of interest" description="Disordered" evidence="1">
    <location>
        <begin position="436"/>
        <end position="455"/>
    </location>
</feature>
<feature type="region of interest" description="Disordered" evidence="1">
    <location>
        <begin position="576"/>
        <end position="612"/>
    </location>
</feature>
<dbReference type="Proteomes" id="UP000239649">
    <property type="component" value="Unassembled WGS sequence"/>
</dbReference>
<accession>A0A2P6VL37</accession>
<feature type="compositionally biased region" description="Basic residues" evidence="1">
    <location>
        <begin position="477"/>
        <end position="487"/>
    </location>
</feature>
<organism evidence="2 3">
    <name type="scientific">Micractinium conductrix</name>
    <dbReference type="NCBI Taxonomy" id="554055"/>
    <lineage>
        <taxon>Eukaryota</taxon>
        <taxon>Viridiplantae</taxon>
        <taxon>Chlorophyta</taxon>
        <taxon>core chlorophytes</taxon>
        <taxon>Trebouxiophyceae</taxon>
        <taxon>Chlorellales</taxon>
        <taxon>Chlorellaceae</taxon>
        <taxon>Chlorella clade</taxon>
        <taxon>Micractinium</taxon>
    </lineage>
</organism>
<sequence length="612" mass="66872">MAGWAYAFQSAGCHVTVYQNERSLGIEDIMSAWFTGRFRKPELFPGEAGDYHIVILPTFRDQHAELVQYLLQLPRLKRQRYFLTQHNPDWLLNHPNVDILQQQLLAPLLSVARARGAAETALAEAGKGIAAMALPPLLRVQVVTLAPCVSNYTLQFMKEMAFNITEGHTYAERVGSFRVRSDAGQGAGDDDTEGLRQWIDSAVDVGVPWLSPLVPWQPGSAAAVQARIDAATAAEAATEAIADATAQLRRLALADRRPAWQPQKVKHEGGSRDGKVGKAAKVVQPPVRPPAPPPPPPLGHEAVALLAELNLHSSRGGPRHICIQGKLENSRRNYTAAFQAISKWESVVIPEDVADVVVVLESLPFSLFFETLSKCRAILLAFATDEYYAKKSSSTIAAAINVGVPLVAERRTLLAYNFLKPDACFVYDDSIPSTMHTTAKPGPSASQQHKGTLAEGKEEAAERLLLLSNGNAASSKGKARSALKQHKQAPLSPRQHKAPPPQQQRADELEEPQAGSYSAALLAALRSESSAAARRAVKEMKVAVMGHNAAVAAAFMADTARQFSEAERAADGAWWARRRAARDAADPEASWPLQQPRHPLLMKHREWRRQQR</sequence>